<evidence type="ECO:0000259" key="1">
    <source>
        <dbReference type="Pfam" id="PF01909"/>
    </source>
</evidence>
<keyword evidence="2" id="KW-0808">Transferase</keyword>
<dbReference type="CDD" id="cd05403">
    <property type="entry name" value="NT_KNTase_like"/>
    <property type="match status" value="1"/>
</dbReference>
<dbReference type="PANTHER" id="PTHR33933">
    <property type="entry name" value="NUCLEOTIDYLTRANSFERASE"/>
    <property type="match status" value="1"/>
</dbReference>
<protein>
    <submittedName>
        <fullName evidence="2">Nucleotidyltransferase domain-containing protein</fullName>
    </submittedName>
</protein>
<organism evidence="2 3">
    <name type="scientific">Spirosoma pollinicola</name>
    <dbReference type="NCBI Taxonomy" id="2057025"/>
    <lineage>
        <taxon>Bacteria</taxon>
        <taxon>Pseudomonadati</taxon>
        <taxon>Bacteroidota</taxon>
        <taxon>Cytophagia</taxon>
        <taxon>Cytophagales</taxon>
        <taxon>Cytophagaceae</taxon>
        <taxon>Spirosoma</taxon>
    </lineage>
</organism>
<sequence length="102" mass="12055">MTDEQFLQEVKKQVCEIDPQAEVWLFGSRARGDARADSDWDFFVLTDKSINWTYKRQLRDHLYDVGFDNNYVISTVIQSKRDAPFLIVTDLYQNVMDEGKRL</sequence>
<dbReference type="GO" id="GO:0016779">
    <property type="term" value="F:nucleotidyltransferase activity"/>
    <property type="evidence" value="ECO:0007669"/>
    <property type="project" value="InterPro"/>
</dbReference>
<feature type="domain" description="Polymerase nucleotidyl transferase" evidence="1">
    <location>
        <begin position="8"/>
        <end position="60"/>
    </location>
</feature>
<dbReference type="SUPFAM" id="SSF81301">
    <property type="entry name" value="Nucleotidyltransferase"/>
    <property type="match status" value="1"/>
</dbReference>
<keyword evidence="3" id="KW-1185">Reference proteome</keyword>
<dbReference type="PANTHER" id="PTHR33933:SF1">
    <property type="entry name" value="PROTEIN ADENYLYLTRANSFERASE MNTA-RELATED"/>
    <property type="match status" value="1"/>
</dbReference>
<gene>
    <name evidence="2" type="ORF">CWM47_10695</name>
</gene>
<dbReference type="InterPro" id="IPR043519">
    <property type="entry name" value="NT_sf"/>
</dbReference>
<proteinExistence type="predicted"/>
<reference evidence="2 3" key="1">
    <citation type="submission" date="2017-11" db="EMBL/GenBank/DDBJ databases">
        <title>Taxonomic description and genome sequences of Spirosoma HA7 sp. nov., isolated from pollen microhabitat of Corylus avellana.</title>
        <authorList>
            <person name="Ambika Manirajan B."/>
            <person name="Suarez C."/>
            <person name="Ratering S."/>
            <person name="Geissler-Plaum R."/>
            <person name="Cardinale M."/>
            <person name="Sylvia S."/>
        </authorList>
    </citation>
    <scope>NUCLEOTIDE SEQUENCE [LARGE SCALE GENOMIC DNA]</scope>
    <source>
        <strain evidence="2 3">HA7</strain>
    </source>
</reference>
<dbReference type="InterPro" id="IPR002934">
    <property type="entry name" value="Polymerase_NTP_transf_dom"/>
</dbReference>
<accession>A0A2K8YX97</accession>
<dbReference type="Proteomes" id="UP000232883">
    <property type="component" value="Chromosome"/>
</dbReference>
<dbReference type="AlphaFoldDB" id="A0A2K8YX97"/>
<name>A0A2K8YX97_9BACT</name>
<evidence type="ECO:0000313" key="3">
    <source>
        <dbReference type="Proteomes" id="UP000232883"/>
    </source>
</evidence>
<evidence type="ECO:0000313" key="2">
    <source>
        <dbReference type="EMBL" id="AUD02252.1"/>
    </source>
</evidence>
<dbReference type="KEGG" id="spir:CWM47_10695"/>
<dbReference type="Gene3D" id="3.30.460.10">
    <property type="entry name" value="Beta Polymerase, domain 2"/>
    <property type="match status" value="1"/>
</dbReference>
<dbReference type="Pfam" id="PF01909">
    <property type="entry name" value="NTP_transf_2"/>
    <property type="match status" value="1"/>
</dbReference>
<dbReference type="EMBL" id="CP025096">
    <property type="protein sequence ID" value="AUD02252.1"/>
    <property type="molecule type" value="Genomic_DNA"/>
</dbReference>
<dbReference type="InterPro" id="IPR052548">
    <property type="entry name" value="Type_VII_TA_antitoxin"/>
</dbReference>
<dbReference type="RefSeq" id="WP_100987970.1">
    <property type="nucleotide sequence ID" value="NZ_CP025096.1"/>
</dbReference>
<dbReference type="OrthoDB" id="9803106at2"/>